<dbReference type="InterPro" id="IPR027417">
    <property type="entry name" value="P-loop_NTPase"/>
</dbReference>
<name>A0A2H0XV60_UNCSA</name>
<dbReference type="InterPro" id="IPR005790">
    <property type="entry name" value="DNA_polIII_delta"/>
</dbReference>
<evidence type="ECO:0000256" key="5">
    <source>
        <dbReference type="ARBA" id="ARBA00022705"/>
    </source>
</evidence>
<evidence type="ECO:0000256" key="2">
    <source>
        <dbReference type="ARBA" id="ARBA00017703"/>
    </source>
</evidence>
<accession>A0A2H0XV60</accession>
<evidence type="ECO:0000256" key="6">
    <source>
        <dbReference type="ARBA" id="ARBA00022932"/>
    </source>
</evidence>
<evidence type="ECO:0000313" key="11">
    <source>
        <dbReference type="EMBL" id="PIS28834.1"/>
    </source>
</evidence>
<dbReference type="PANTHER" id="PTHR34388:SF1">
    <property type="entry name" value="DNA POLYMERASE III SUBUNIT DELTA"/>
    <property type="match status" value="1"/>
</dbReference>
<dbReference type="GO" id="GO:0003677">
    <property type="term" value="F:DNA binding"/>
    <property type="evidence" value="ECO:0007669"/>
    <property type="project" value="InterPro"/>
</dbReference>
<keyword evidence="4" id="KW-0548">Nucleotidyltransferase</keyword>
<reference evidence="11 12" key="1">
    <citation type="submission" date="2017-09" db="EMBL/GenBank/DDBJ databases">
        <title>Depth-based differentiation of microbial function through sediment-hosted aquifers and enrichment of novel symbionts in the deep terrestrial subsurface.</title>
        <authorList>
            <person name="Probst A.J."/>
            <person name="Ladd B."/>
            <person name="Jarett J.K."/>
            <person name="Geller-Mcgrath D.E."/>
            <person name="Sieber C.M."/>
            <person name="Emerson J.B."/>
            <person name="Anantharaman K."/>
            <person name="Thomas B.C."/>
            <person name="Malmstrom R."/>
            <person name="Stieglmeier M."/>
            <person name="Klingl A."/>
            <person name="Woyke T."/>
            <person name="Ryan C.M."/>
            <person name="Banfield J.F."/>
        </authorList>
    </citation>
    <scope>NUCLEOTIDE SEQUENCE [LARGE SCALE GENOMIC DNA]</scope>
    <source>
        <strain evidence="11">CG08_land_8_20_14_0_20_45_16</strain>
    </source>
</reference>
<evidence type="ECO:0000256" key="3">
    <source>
        <dbReference type="ARBA" id="ARBA00022679"/>
    </source>
</evidence>
<organism evidence="11 12">
    <name type="scientific">Candidatus Saganbacteria bacterium CG08_land_8_20_14_0_20_45_16</name>
    <dbReference type="NCBI Taxonomy" id="2014293"/>
    <lineage>
        <taxon>Bacteria</taxon>
        <taxon>Bacillati</taxon>
        <taxon>Saganbacteria</taxon>
    </lineage>
</organism>
<feature type="domain" description="DNA polymerase III delta N-terminal" evidence="9">
    <location>
        <begin position="23"/>
        <end position="130"/>
    </location>
</feature>
<gene>
    <name evidence="11" type="primary">holA</name>
    <name evidence="11" type="ORF">COT42_06855</name>
</gene>
<comment type="catalytic activity">
    <reaction evidence="8">
        <text>DNA(n) + a 2'-deoxyribonucleoside 5'-triphosphate = DNA(n+1) + diphosphate</text>
        <dbReference type="Rhea" id="RHEA:22508"/>
        <dbReference type="Rhea" id="RHEA-COMP:17339"/>
        <dbReference type="Rhea" id="RHEA-COMP:17340"/>
        <dbReference type="ChEBI" id="CHEBI:33019"/>
        <dbReference type="ChEBI" id="CHEBI:61560"/>
        <dbReference type="ChEBI" id="CHEBI:173112"/>
        <dbReference type="EC" id="2.7.7.7"/>
    </reaction>
</comment>
<dbReference type="InterPro" id="IPR048466">
    <property type="entry name" value="DNA_pol3_delta-like_C"/>
</dbReference>
<evidence type="ECO:0000313" key="12">
    <source>
        <dbReference type="Proteomes" id="UP000231343"/>
    </source>
</evidence>
<dbReference type="Pfam" id="PF06144">
    <property type="entry name" value="DNA_pol3_delta"/>
    <property type="match status" value="1"/>
</dbReference>
<dbReference type="Pfam" id="PF21694">
    <property type="entry name" value="DNA_pol3_delta_C"/>
    <property type="match status" value="1"/>
</dbReference>
<dbReference type="Proteomes" id="UP000231343">
    <property type="component" value="Unassembled WGS sequence"/>
</dbReference>
<dbReference type="InterPro" id="IPR010372">
    <property type="entry name" value="DNA_pol3_delta_N"/>
</dbReference>
<evidence type="ECO:0000256" key="8">
    <source>
        <dbReference type="ARBA" id="ARBA00049244"/>
    </source>
</evidence>
<dbReference type="GO" id="GO:0009360">
    <property type="term" value="C:DNA polymerase III complex"/>
    <property type="evidence" value="ECO:0007669"/>
    <property type="project" value="InterPro"/>
</dbReference>
<dbReference type="Gene3D" id="1.10.8.60">
    <property type="match status" value="1"/>
</dbReference>
<dbReference type="EMBL" id="PEYM01000115">
    <property type="protein sequence ID" value="PIS28834.1"/>
    <property type="molecule type" value="Genomic_DNA"/>
</dbReference>
<dbReference type="SUPFAM" id="SSF52540">
    <property type="entry name" value="P-loop containing nucleoside triphosphate hydrolases"/>
    <property type="match status" value="1"/>
</dbReference>
<dbReference type="PANTHER" id="PTHR34388">
    <property type="entry name" value="DNA POLYMERASE III SUBUNIT DELTA"/>
    <property type="match status" value="1"/>
</dbReference>
<evidence type="ECO:0000259" key="10">
    <source>
        <dbReference type="Pfam" id="PF21694"/>
    </source>
</evidence>
<dbReference type="InterPro" id="IPR008921">
    <property type="entry name" value="DNA_pol3_clamp-load_cplx_C"/>
</dbReference>
<protein>
    <recommendedName>
        <fullName evidence="2">DNA polymerase III subunit delta</fullName>
        <ecNumber evidence="1">2.7.7.7</ecNumber>
    </recommendedName>
</protein>
<dbReference type="AlphaFoldDB" id="A0A2H0XV60"/>
<dbReference type="SUPFAM" id="SSF48019">
    <property type="entry name" value="post-AAA+ oligomerization domain-like"/>
    <property type="match status" value="1"/>
</dbReference>
<dbReference type="GO" id="GO:0003887">
    <property type="term" value="F:DNA-directed DNA polymerase activity"/>
    <property type="evidence" value="ECO:0007669"/>
    <property type="project" value="UniProtKB-KW"/>
</dbReference>
<comment type="similarity">
    <text evidence="7">Belongs to the DNA polymerase HolA subunit family.</text>
</comment>
<dbReference type="Gene3D" id="1.20.272.10">
    <property type="match status" value="1"/>
</dbReference>
<keyword evidence="3" id="KW-0808">Transferase</keyword>
<proteinExistence type="inferred from homology"/>
<dbReference type="NCBIfam" id="TIGR01128">
    <property type="entry name" value="holA"/>
    <property type="match status" value="1"/>
</dbReference>
<evidence type="ECO:0000256" key="7">
    <source>
        <dbReference type="ARBA" id="ARBA00034754"/>
    </source>
</evidence>
<keyword evidence="6" id="KW-0239">DNA-directed DNA polymerase</keyword>
<dbReference type="Gene3D" id="3.40.50.300">
    <property type="entry name" value="P-loop containing nucleotide triphosphate hydrolases"/>
    <property type="match status" value="1"/>
</dbReference>
<comment type="caution">
    <text evidence="11">The sequence shown here is derived from an EMBL/GenBank/DDBJ whole genome shotgun (WGS) entry which is preliminary data.</text>
</comment>
<evidence type="ECO:0000256" key="4">
    <source>
        <dbReference type="ARBA" id="ARBA00022695"/>
    </source>
</evidence>
<evidence type="ECO:0000259" key="9">
    <source>
        <dbReference type="Pfam" id="PF06144"/>
    </source>
</evidence>
<evidence type="ECO:0000256" key="1">
    <source>
        <dbReference type="ARBA" id="ARBA00012417"/>
    </source>
</evidence>
<keyword evidence="5" id="KW-0235">DNA replication</keyword>
<dbReference type="GO" id="GO:0006261">
    <property type="term" value="P:DNA-templated DNA replication"/>
    <property type="evidence" value="ECO:0007669"/>
    <property type="project" value="TreeGrafter"/>
</dbReference>
<dbReference type="EC" id="2.7.7.7" evidence="1"/>
<feature type="domain" description="DNA polymerase III delta subunit-like C-terminal" evidence="10">
    <location>
        <begin position="207"/>
        <end position="315"/>
    </location>
</feature>
<sequence length="318" mass="35228">MATVGQLRSNKKRSLAPLADNLYLFYGDESLTINERIKALKQPGRGLENIDGSKVDLELVLNALQTHSLFAEQKLVLIKGLNLKDPLWDEVALALVNIAQGIVVVFWPEAMNKRSKLYKAVDKLGQIYECKGFAAWEQDKVVAWIIKRVKAEGKAIEGEAALTLQEVCGSSLQNLSSEIEKLVTYIGQQATIKVADIELLASPGQINVFALAEAVANRDLILALTTFRILSKNKSEIFPILSLLANQFRTMLLTKQTSNLASFGLSPFYVKKCARAAGKYQEAELKKNLELILETDLKLKSGENQQTNFELLLAEMCG</sequence>